<dbReference type="PRINTS" id="PR00080">
    <property type="entry name" value="SDRFAMILY"/>
</dbReference>
<dbReference type="InterPro" id="IPR020904">
    <property type="entry name" value="Sc_DH/Rdtase_CS"/>
</dbReference>
<dbReference type="Gene3D" id="3.40.50.720">
    <property type="entry name" value="NAD(P)-binding Rossmann-like Domain"/>
    <property type="match status" value="1"/>
</dbReference>
<dbReference type="EMBL" id="JACHGN010000033">
    <property type="protein sequence ID" value="MBB5139799.1"/>
    <property type="molecule type" value="Genomic_DNA"/>
</dbReference>
<sequence length="301" mass="30748">MSTLDFTGRVVIVTGAGRGIGRAYARLFAERGASVVVNDLGGDTDGAAPSAGPAEETVTAIEKAGGTAVASTASVATEEGAASVVATALDAFGRIDAVVNNAGNFRIGPFDELPLTTYQAFLDVHYLGSLMLARAAWPHLVASGQGRIVNTVSAALLGVPDMVHYGSAKGAVYGLTRNLAVAGAPHGVKVNAVAPGAATRMVELTGDTLPPGTIEYMREHMPPELVAPVAAYLAHESCRVTGEVLNAAGGLVTRMVMLNSRGIHDPALTPETVAGRLDEILDMTDAQVAPLTVPDPGTVIT</sequence>
<reference evidence="4 5" key="1">
    <citation type="submission" date="2020-08" db="EMBL/GenBank/DDBJ databases">
        <title>Genomic Encyclopedia of Type Strains, Phase IV (KMG-IV): sequencing the most valuable type-strain genomes for metagenomic binning, comparative biology and taxonomic classification.</title>
        <authorList>
            <person name="Goeker M."/>
        </authorList>
    </citation>
    <scope>NUCLEOTIDE SEQUENCE [LARGE SCALE GENOMIC DNA]</scope>
    <source>
        <strain evidence="4 5">DSM 45615</strain>
    </source>
</reference>
<protein>
    <recommendedName>
        <fullName evidence="6">Short-chain dehydrogenase</fullName>
    </recommendedName>
</protein>
<dbReference type="PROSITE" id="PS00061">
    <property type="entry name" value="ADH_SHORT"/>
    <property type="match status" value="1"/>
</dbReference>
<comment type="caution">
    <text evidence="4">The sequence shown here is derived from an EMBL/GenBank/DDBJ whole genome shotgun (WGS) entry which is preliminary data.</text>
</comment>
<keyword evidence="5" id="KW-1185">Reference proteome</keyword>
<dbReference type="InterPro" id="IPR002347">
    <property type="entry name" value="SDR_fam"/>
</dbReference>
<accession>A0A840PLH7</accession>
<comment type="similarity">
    <text evidence="1 3">Belongs to the short-chain dehydrogenases/reductases (SDR) family.</text>
</comment>
<keyword evidence="2" id="KW-0560">Oxidoreductase</keyword>
<dbReference type="GO" id="GO:0016491">
    <property type="term" value="F:oxidoreductase activity"/>
    <property type="evidence" value="ECO:0007669"/>
    <property type="project" value="UniProtKB-KW"/>
</dbReference>
<dbReference type="InterPro" id="IPR051687">
    <property type="entry name" value="Peroxisomal_Beta-Oxidation"/>
</dbReference>
<evidence type="ECO:0000313" key="5">
    <source>
        <dbReference type="Proteomes" id="UP000578449"/>
    </source>
</evidence>
<evidence type="ECO:0000256" key="3">
    <source>
        <dbReference type="RuleBase" id="RU000363"/>
    </source>
</evidence>
<dbReference type="RefSeq" id="WP_185056618.1">
    <property type="nucleotide sequence ID" value="NZ_BAABIX010000041.1"/>
</dbReference>
<dbReference type="PANTHER" id="PTHR45024">
    <property type="entry name" value="DEHYDROGENASES, SHORT CHAIN"/>
    <property type="match status" value="1"/>
</dbReference>
<organism evidence="4 5">
    <name type="scientific">Thermocatellispora tengchongensis</name>
    <dbReference type="NCBI Taxonomy" id="1073253"/>
    <lineage>
        <taxon>Bacteria</taxon>
        <taxon>Bacillati</taxon>
        <taxon>Actinomycetota</taxon>
        <taxon>Actinomycetes</taxon>
        <taxon>Streptosporangiales</taxon>
        <taxon>Streptosporangiaceae</taxon>
        <taxon>Thermocatellispora</taxon>
    </lineage>
</organism>
<dbReference type="InterPro" id="IPR036291">
    <property type="entry name" value="NAD(P)-bd_dom_sf"/>
</dbReference>
<evidence type="ECO:0008006" key="6">
    <source>
        <dbReference type="Google" id="ProtNLM"/>
    </source>
</evidence>
<dbReference type="SUPFAM" id="SSF51735">
    <property type="entry name" value="NAD(P)-binding Rossmann-fold domains"/>
    <property type="match status" value="1"/>
</dbReference>
<gene>
    <name evidence="4" type="ORF">HNP84_009563</name>
</gene>
<dbReference type="Proteomes" id="UP000578449">
    <property type="component" value="Unassembled WGS sequence"/>
</dbReference>
<dbReference type="FunFam" id="3.40.50.720:FF:000084">
    <property type="entry name" value="Short-chain dehydrogenase reductase"/>
    <property type="match status" value="1"/>
</dbReference>
<dbReference type="PRINTS" id="PR00081">
    <property type="entry name" value="GDHRDH"/>
</dbReference>
<proteinExistence type="inferred from homology"/>
<dbReference type="AlphaFoldDB" id="A0A840PLH7"/>
<dbReference type="PANTHER" id="PTHR45024:SF2">
    <property type="entry name" value="SCP2 DOMAIN-CONTAINING PROTEIN"/>
    <property type="match status" value="1"/>
</dbReference>
<name>A0A840PLH7_9ACTN</name>
<evidence type="ECO:0000256" key="1">
    <source>
        <dbReference type="ARBA" id="ARBA00006484"/>
    </source>
</evidence>
<evidence type="ECO:0000313" key="4">
    <source>
        <dbReference type="EMBL" id="MBB5139799.1"/>
    </source>
</evidence>
<dbReference type="Pfam" id="PF00106">
    <property type="entry name" value="adh_short"/>
    <property type="match status" value="1"/>
</dbReference>
<evidence type="ECO:0000256" key="2">
    <source>
        <dbReference type="ARBA" id="ARBA00023002"/>
    </source>
</evidence>